<dbReference type="InterPro" id="IPR002934">
    <property type="entry name" value="Polymerase_NTP_transf_dom"/>
</dbReference>
<proteinExistence type="predicted"/>
<dbReference type="Pfam" id="PF01909">
    <property type="entry name" value="NTP_transf_2"/>
    <property type="match status" value="1"/>
</dbReference>
<dbReference type="EMBL" id="JRYO01000058">
    <property type="protein sequence ID" value="KHE93440.1"/>
    <property type="molecule type" value="Genomic_DNA"/>
</dbReference>
<comment type="caution">
    <text evidence="2">The sequence shown here is derived from an EMBL/GenBank/DDBJ whole genome shotgun (WGS) entry which is preliminary data.</text>
</comment>
<protein>
    <submittedName>
        <fullName evidence="2">Nucleotidyltransferase domain protein</fullName>
    </submittedName>
</protein>
<dbReference type="InterPro" id="IPR052548">
    <property type="entry name" value="Type_VII_TA_antitoxin"/>
</dbReference>
<organism evidence="2 3">
    <name type="scientific">Candidatus Scalindua brodae</name>
    <dbReference type="NCBI Taxonomy" id="237368"/>
    <lineage>
        <taxon>Bacteria</taxon>
        <taxon>Pseudomonadati</taxon>
        <taxon>Planctomycetota</taxon>
        <taxon>Candidatus Brocadiia</taxon>
        <taxon>Candidatus Brocadiales</taxon>
        <taxon>Candidatus Scalinduaceae</taxon>
        <taxon>Candidatus Scalindua</taxon>
    </lineage>
</organism>
<dbReference type="AlphaFoldDB" id="A0A0B0ERZ0"/>
<dbReference type="Proteomes" id="UP000030652">
    <property type="component" value="Unassembled WGS sequence"/>
</dbReference>
<dbReference type="SUPFAM" id="SSF81301">
    <property type="entry name" value="Nucleotidyltransferase"/>
    <property type="match status" value="1"/>
</dbReference>
<evidence type="ECO:0000313" key="2">
    <source>
        <dbReference type="EMBL" id="KHE93440.1"/>
    </source>
</evidence>
<reference evidence="2 3" key="1">
    <citation type="submission" date="2014-10" db="EMBL/GenBank/DDBJ databases">
        <title>Draft genome of anammox bacterium scalindua brodae, obtained using differential coverage binning of sequence data from two enrichment reactors.</title>
        <authorList>
            <person name="Speth D.R."/>
            <person name="Russ L."/>
            <person name="Kartal B."/>
            <person name="Op den Camp H.J."/>
            <person name="Dutilh B.E."/>
            <person name="Jetten M.S."/>
        </authorList>
    </citation>
    <scope>NUCLEOTIDE SEQUENCE [LARGE SCALE GENOMIC DNA]</scope>
    <source>
        <strain evidence="2">RU1</strain>
    </source>
</reference>
<feature type="domain" description="Polymerase nucleotidyl transferase" evidence="1">
    <location>
        <begin position="9"/>
        <end position="100"/>
    </location>
</feature>
<keyword evidence="2" id="KW-0808">Transferase</keyword>
<dbReference type="InterPro" id="IPR043519">
    <property type="entry name" value="NT_sf"/>
</dbReference>
<dbReference type="Gene3D" id="3.30.460.10">
    <property type="entry name" value="Beta Polymerase, domain 2"/>
    <property type="match status" value="1"/>
</dbReference>
<dbReference type="GO" id="GO:0016779">
    <property type="term" value="F:nucleotidyltransferase activity"/>
    <property type="evidence" value="ECO:0007669"/>
    <property type="project" value="InterPro"/>
</dbReference>
<gene>
    <name evidence="2" type="ORF">SCABRO_00866</name>
</gene>
<dbReference type="eggNOG" id="COG1669">
    <property type="taxonomic scope" value="Bacteria"/>
</dbReference>
<dbReference type="PANTHER" id="PTHR33933">
    <property type="entry name" value="NUCLEOTIDYLTRANSFERASE"/>
    <property type="match status" value="1"/>
</dbReference>
<evidence type="ECO:0000259" key="1">
    <source>
        <dbReference type="Pfam" id="PF01909"/>
    </source>
</evidence>
<sequence length="105" mass="11946">MMKRDLEIVEKFRDLVSQKVKVHELRVFGSRARGDAVAESDLDVLIVVNHLDHSIERYISDCAWEAGFPEDIVVMPVAISIDAIKNSPIRKSVFIRKIYHEGIAV</sequence>
<dbReference type="PANTHER" id="PTHR33933:SF1">
    <property type="entry name" value="PROTEIN ADENYLYLTRANSFERASE MNTA-RELATED"/>
    <property type="match status" value="1"/>
</dbReference>
<evidence type="ECO:0000313" key="3">
    <source>
        <dbReference type="Proteomes" id="UP000030652"/>
    </source>
</evidence>
<name>A0A0B0ERZ0_9BACT</name>
<dbReference type="CDD" id="cd05403">
    <property type="entry name" value="NT_KNTase_like"/>
    <property type="match status" value="1"/>
</dbReference>
<accession>A0A0B0ERZ0</accession>